<comment type="caution">
    <text evidence="2">The sequence shown here is derived from an EMBL/GenBank/DDBJ whole genome shotgun (WGS) entry which is preliminary data.</text>
</comment>
<dbReference type="AlphaFoldDB" id="A0AAE0NLA6"/>
<organism evidence="2 3">
    <name type="scientific">Lasiosphaeria ovina</name>
    <dbReference type="NCBI Taxonomy" id="92902"/>
    <lineage>
        <taxon>Eukaryota</taxon>
        <taxon>Fungi</taxon>
        <taxon>Dikarya</taxon>
        <taxon>Ascomycota</taxon>
        <taxon>Pezizomycotina</taxon>
        <taxon>Sordariomycetes</taxon>
        <taxon>Sordariomycetidae</taxon>
        <taxon>Sordariales</taxon>
        <taxon>Lasiosphaeriaceae</taxon>
        <taxon>Lasiosphaeria</taxon>
    </lineage>
</organism>
<evidence type="ECO:0000256" key="1">
    <source>
        <dbReference type="SAM" id="MobiDB-lite"/>
    </source>
</evidence>
<name>A0AAE0NLA6_9PEZI</name>
<accession>A0AAE0NLA6</accession>
<dbReference type="Proteomes" id="UP001287356">
    <property type="component" value="Unassembled WGS sequence"/>
</dbReference>
<protein>
    <submittedName>
        <fullName evidence="2">Uncharacterized protein</fullName>
    </submittedName>
</protein>
<gene>
    <name evidence="2" type="ORF">B0T24DRAFT_57387</name>
</gene>
<reference evidence="2" key="2">
    <citation type="submission" date="2023-06" db="EMBL/GenBank/DDBJ databases">
        <authorList>
            <consortium name="Lawrence Berkeley National Laboratory"/>
            <person name="Haridas S."/>
            <person name="Hensen N."/>
            <person name="Bonometti L."/>
            <person name="Westerberg I."/>
            <person name="Brannstrom I.O."/>
            <person name="Guillou S."/>
            <person name="Cros-Aarteil S."/>
            <person name="Calhoun S."/>
            <person name="Kuo A."/>
            <person name="Mondo S."/>
            <person name="Pangilinan J."/>
            <person name="Riley R."/>
            <person name="Labutti K."/>
            <person name="Andreopoulos B."/>
            <person name="Lipzen A."/>
            <person name="Chen C."/>
            <person name="Yanf M."/>
            <person name="Daum C."/>
            <person name="Ng V."/>
            <person name="Clum A."/>
            <person name="Steindorff A."/>
            <person name="Ohm R."/>
            <person name="Martin F."/>
            <person name="Silar P."/>
            <person name="Natvig D."/>
            <person name="Lalanne C."/>
            <person name="Gautier V."/>
            <person name="Ament-Velasquez S.L."/>
            <person name="Kruys A."/>
            <person name="Hutchinson M.I."/>
            <person name="Powell A.J."/>
            <person name="Barry K."/>
            <person name="Miller A.N."/>
            <person name="Grigoriev I.V."/>
            <person name="Debuchy R."/>
            <person name="Gladieux P."/>
            <person name="Thoren M.H."/>
            <person name="Johannesson H."/>
        </authorList>
    </citation>
    <scope>NUCLEOTIDE SEQUENCE</scope>
    <source>
        <strain evidence="2">CBS 958.72</strain>
    </source>
</reference>
<sequence length="211" mass="22492">MRLSHHRSDMVSAGRCLYLIMIQWHGRPRCQCSESRDSFPHTKCRHGSIHAWAVPVNPQERQASSMPSTQPAREQSARPPDIQPVLSIGDSSVLEMARFSSSVCRKQASVSPRTADAMCCGHNLAKANGKPTPLLAPPTGHSATRTAGQDSLWGTLGPGEEATDNFLGCPSPPNPYAGRPILCEPCAGPAVGGSHSSGGIDRRAKAGHWAL</sequence>
<feature type="region of interest" description="Disordered" evidence="1">
    <location>
        <begin position="192"/>
        <end position="211"/>
    </location>
</feature>
<feature type="compositionally biased region" description="Polar residues" evidence="1">
    <location>
        <begin position="59"/>
        <end position="73"/>
    </location>
</feature>
<evidence type="ECO:0000313" key="2">
    <source>
        <dbReference type="EMBL" id="KAK3383641.1"/>
    </source>
</evidence>
<evidence type="ECO:0000313" key="3">
    <source>
        <dbReference type="Proteomes" id="UP001287356"/>
    </source>
</evidence>
<proteinExistence type="predicted"/>
<feature type="region of interest" description="Disordered" evidence="1">
    <location>
        <begin position="59"/>
        <end position="86"/>
    </location>
</feature>
<dbReference type="EMBL" id="JAULSN010000001">
    <property type="protein sequence ID" value="KAK3383641.1"/>
    <property type="molecule type" value="Genomic_DNA"/>
</dbReference>
<keyword evidence="3" id="KW-1185">Reference proteome</keyword>
<reference evidence="2" key="1">
    <citation type="journal article" date="2023" name="Mol. Phylogenet. Evol.">
        <title>Genome-scale phylogeny and comparative genomics of the fungal order Sordariales.</title>
        <authorList>
            <person name="Hensen N."/>
            <person name="Bonometti L."/>
            <person name="Westerberg I."/>
            <person name="Brannstrom I.O."/>
            <person name="Guillou S."/>
            <person name="Cros-Aarteil S."/>
            <person name="Calhoun S."/>
            <person name="Haridas S."/>
            <person name="Kuo A."/>
            <person name="Mondo S."/>
            <person name="Pangilinan J."/>
            <person name="Riley R."/>
            <person name="LaButti K."/>
            <person name="Andreopoulos B."/>
            <person name="Lipzen A."/>
            <person name="Chen C."/>
            <person name="Yan M."/>
            <person name="Daum C."/>
            <person name="Ng V."/>
            <person name="Clum A."/>
            <person name="Steindorff A."/>
            <person name="Ohm R.A."/>
            <person name="Martin F."/>
            <person name="Silar P."/>
            <person name="Natvig D.O."/>
            <person name="Lalanne C."/>
            <person name="Gautier V."/>
            <person name="Ament-Velasquez S.L."/>
            <person name="Kruys A."/>
            <person name="Hutchinson M.I."/>
            <person name="Powell A.J."/>
            <person name="Barry K."/>
            <person name="Miller A.N."/>
            <person name="Grigoriev I.V."/>
            <person name="Debuchy R."/>
            <person name="Gladieux P."/>
            <person name="Hiltunen Thoren M."/>
            <person name="Johannesson H."/>
        </authorList>
    </citation>
    <scope>NUCLEOTIDE SEQUENCE</scope>
    <source>
        <strain evidence="2">CBS 958.72</strain>
    </source>
</reference>